<dbReference type="RefSeq" id="WP_052061064.1">
    <property type="nucleotide sequence ID" value="NZ_CAJUDB010000002.1"/>
</dbReference>
<evidence type="ECO:0000313" key="1">
    <source>
        <dbReference type="EMBL" id="TLE02240.1"/>
    </source>
</evidence>
<dbReference type="Proteomes" id="UP000029707">
    <property type="component" value="Unassembled WGS sequence"/>
</dbReference>
<comment type="caution">
    <text evidence="1">The sequence shown here is derived from an EMBL/GenBank/DDBJ whole genome shotgun (WGS) entry which is preliminary data.</text>
</comment>
<proteinExistence type="predicted"/>
<dbReference type="InterPro" id="IPR032411">
    <property type="entry name" value="FliS_cochap"/>
</dbReference>
<keyword evidence="2" id="KW-1185">Reference proteome</keyword>
<dbReference type="EMBL" id="JRMQ02000003">
    <property type="protein sequence ID" value="TLE02240.1"/>
    <property type="molecule type" value="Genomic_DNA"/>
</dbReference>
<name>A0A4U8TNR1_9HELI</name>
<dbReference type="Gene3D" id="3.30.1120.180">
    <property type="entry name" value="Flagellar FLiS export co-chaperone, HP1076"/>
    <property type="match status" value="1"/>
</dbReference>
<dbReference type="InterPro" id="IPR038315">
    <property type="entry name" value="FliS_cochap_sf"/>
</dbReference>
<gene>
    <name evidence="1" type="ORF">LS65_003635</name>
</gene>
<reference evidence="1 2" key="1">
    <citation type="journal article" date="2014" name="Genome Announc.">
        <title>Draft genome sequences of eight enterohepatic helicobacter species isolated from both laboratory and wild rodents.</title>
        <authorList>
            <person name="Sheh A."/>
            <person name="Shen Z."/>
            <person name="Fox J.G."/>
        </authorList>
    </citation>
    <scope>NUCLEOTIDE SEQUENCE [LARGE SCALE GENOMIC DNA]</scope>
    <source>
        <strain evidence="1 2">MIT 01-6451</strain>
    </source>
</reference>
<dbReference type="OrthoDB" id="5321935at2"/>
<organism evidence="1 2">
    <name type="scientific">Helicobacter japonicus</name>
    <dbReference type="NCBI Taxonomy" id="425400"/>
    <lineage>
        <taxon>Bacteria</taxon>
        <taxon>Pseudomonadati</taxon>
        <taxon>Campylobacterota</taxon>
        <taxon>Epsilonproteobacteria</taxon>
        <taxon>Campylobacterales</taxon>
        <taxon>Helicobacteraceae</taxon>
        <taxon>Helicobacter</taxon>
    </lineage>
</organism>
<evidence type="ECO:0000313" key="2">
    <source>
        <dbReference type="Proteomes" id="UP000029707"/>
    </source>
</evidence>
<dbReference type="Pfam" id="PF16522">
    <property type="entry name" value="FliS_cochap"/>
    <property type="match status" value="1"/>
</dbReference>
<accession>A0A4U8TNR1</accession>
<sequence length="174" mass="19202">MQDMLSTFQKHIGAHFDAPSEAYTKNAIHKFGEDIKGANEFIGALQSASVALRKILKIAKDTTIQDVCNIKASVQEVINNASFMGIELFDTRLDTTLNGITYTFVVENPLPLCKDTGSADSVEFQEIDMNPVISYVEEKLQEISQMLLALSETLTEPNPPAFNPAQFAQMLKGK</sequence>
<dbReference type="AlphaFoldDB" id="A0A4U8TNR1"/>
<protein>
    <submittedName>
        <fullName evidence="1">Uncharacterized protein</fullName>
    </submittedName>
</protein>